<feature type="domain" description="DUF5941" evidence="5">
    <location>
        <begin position="476"/>
        <end position="661"/>
    </location>
</feature>
<protein>
    <recommendedName>
        <fullName evidence="5">DUF5941 domain-containing protein</fullName>
    </recommendedName>
</protein>
<dbReference type="PROSITE" id="PS00379">
    <property type="entry name" value="CDP_ALCOHOL_P_TRANSF"/>
    <property type="match status" value="1"/>
</dbReference>
<feature type="transmembrane region" description="Helical" evidence="4">
    <location>
        <begin position="608"/>
        <end position="627"/>
    </location>
</feature>
<comment type="similarity">
    <text evidence="2">Belongs to the CDP-alcohol phosphatidyltransferase class-I family.</text>
</comment>
<dbReference type="InterPro" id="IPR000462">
    <property type="entry name" value="CDP-OH_P_trans"/>
</dbReference>
<dbReference type="InterPro" id="IPR048254">
    <property type="entry name" value="CDP_ALCOHOL_P_TRANSF_CS"/>
</dbReference>
<evidence type="ECO:0000256" key="4">
    <source>
        <dbReference type="SAM" id="Phobius"/>
    </source>
</evidence>
<keyword evidence="1 2" id="KW-0808">Transferase</keyword>
<dbReference type="Proteomes" id="UP000646749">
    <property type="component" value="Unassembled WGS sequence"/>
</dbReference>
<keyword evidence="7" id="KW-1185">Reference proteome</keyword>
<feature type="transmembrane region" description="Helical" evidence="4">
    <location>
        <begin position="254"/>
        <end position="275"/>
    </location>
</feature>
<gene>
    <name evidence="6" type="ORF">Pen02_57350</name>
</gene>
<dbReference type="Gene3D" id="1.20.120.1760">
    <property type="match status" value="1"/>
</dbReference>
<evidence type="ECO:0000256" key="3">
    <source>
        <dbReference type="SAM" id="MobiDB-lite"/>
    </source>
</evidence>
<dbReference type="Pfam" id="PF01066">
    <property type="entry name" value="CDP-OH_P_transf"/>
    <property type="match status" value="1"/>
</dbReference>
<dbReference type="InterPro" id="IPR043130">
    <property type="entry name" value="CDP-OH_PTrfase_TM_dom"/>
</dbReference>
<dbReference type="EMBL" id="BONW01000029">
    <property type="protein sequence ID" value="GIG90799.1"/>
    <property type="molecule type" value="Genomic_DNA"/>
</dbReference>
<feature type="transmembrane region" description="Helical" evidence="4">
    <location>
        <begin position="281"/>
        <end position="298"/>
    </location>
</feature>
<accession>A0ABQ4E810</accession>
<keyword evidence="4" id="KW-1133">Transmembrane helix</keyword>
<comment type="caution">
    <text evidence="6">The sequence shown here is derived from an EMBL/GenBank/DDBJ whole genome shotgun (WGS) entry which is preliminary data.</text>
</comment>
<evidence type="ECO:0000256" key="1">
    <source>
        <dbReference type="ARBA" id="ARBA00022679"/>
    </source>
</evidence>
<feature type="transmembrane region" description="Helical" evidence="4">
    <location>
        <begin position="562"/>
        <end position="588"/>
    </location>
</feature>
<evidence type="ECO:0000259" key="5">
    <source>
        <dbReference type="Pfam" id="PF19365"/>
    </source>
</evidence>
<sequence length="712" mass="73140">MLAILLTPTRPGAPLTRADGVPLAAVLREQLRATGARDVVLTDDPGEVAVLAGTAREPVLLCSGDLVAHTAVLRHLATSPMPGTVALVLPEPGAGPVGVVEDRNQVVAAGPVGTLTVAPTGASGGAVRVSVADLPALVTAARAAADTPAGGPADPIPLLDRLLAALTSPDPTTAPGSPTTGSGITIFAHRVRLLVARRVADPAALAAAEAEVAAVDSDRAELRLSVKEKDDFFTTYFVSTWSPWVTKVCARLRLTPTGVTAISVAFALAAAVLFAVGGRPALVGGAILLYLGFMLDCVDGQLARYTRHFSPWGGWLDTIADRAKEYLVYAGLGIGVERAGGPGWALAIAAITLQTVRHMTDTWYGALHDEAAKRPKPAGQPAAGGLGDRLSQASNRVQADTGSFTYWAKRTVVFPIGERWALIALTVAIFNPLVSLVAVLVWGGLAALYTLALRTLRARSMRVAVLTGVDTSLHRDDGPVVRWLTALGRGAGLPGPLPLALLGAVAGVALLGAGLAGIGTGPARWLVPLAVLVVLVAGLPAATPHGGALDWLVPAALRAAEYLTVIGAGLLVDADGAVIFALLFVLALRHYDLTARLEKRENAPLWHALGLGWDGRLILLAVAVLAGPGIGRLALLVLTGYLSAIFVVNAVRGWVPRDIPAPRQPADDAVGAGGRPAARETFAGAGVREGHAATPGGPDRAAGTAERPERDG</sequence>
<proteinExistence type="inferred from homology"/>
<name>A0ABQ4E810_9ACTN</name>
<feature type="transmembrane region" description="Helical" evidence="4">
    <location>
        <begin position="633"/>
        <end position="655"/>
    </location>
</feature>
<dbReference type="InterPro" id="IPR045985">
    <property type="entry name" value="DUF5941"/>
</dbReference>
<evidence type="ECO:0000313" key="6">
    <source>
        <dbReference type="EMBL" id="GIG90799.1"/>
    </source>
</evidence>
<keyword evidence="4" id="KW-0812">Transmembrane</keyword>
<feature type="transmembrane region" description="Helical" evidence="4">
    <location>
        <begin position="497"/>
        <end position="518"/>
    </location>
</feature>
<evidence type="ECO:0000313" key="7">
    <source>
        <dbReference type="Proteomes" id="UP000646749"/>
    </source>
</evidence>
<feature type="region of interest" description="Disordered" evidence="3">
    <location>
        <begin position="664"/>
        <end position="712"/>
    </location>
</feature>
<feature type="transmembrane region" description="Helical" evidence="4">
    <location>
        <begin position="525"/>
        <end position="542"/>
    </location>
</feature>
<dbReference type="Pfam" id="PF19365">
    <property type="entry name" value="DUF5941"/>
    <property type="match status" value="1"/>
</dbReference>
<organism evidence="6 7">
    <name type="scientific">Plantactinospora endophytica</name>
    <dbReference type="NCBI Taxonomy" id="673535"/>
    <lineage>
        <taxon>Bacteria</taxon>
        <taxon>Bacillati</taxon>
        <taxon>Actinomycetota</taxon>
        <taxon>Actinomycetes</taxon>
        <taxon>Micromonosporales</taxon>
        <taxon>Micromonosporaceae</taxon>
        <taxon>Plantactinospora</taxon>
    </lineage>
</organism>
<reference evidence="6 7" key="1">
    <citation type="submission" date="2021-01" db="EMBL/GenBank/DDBJ databases">
        <title>Whole genome shotgun sequence of Plantactinospora endophytica NBRC 110450.</title>
        <authorList>
            <person name="Komaki H."/>
            <person name="Tamura T."/>
        </authorList>
    </citation>
    <scope>NUCLEOTIDE SEQUENCE [LARGE SCALE GENOMIC DNA]</scope>
    <source>
        <strain evidence="6 7">NBRC 110450</strain>
    </source>
</reference>
<evidence type="ECO:0000256" key="2">
    <source>
        <dbReference type="RuleBase" id="RU003750"/>
    </source>
</evidence>
<keyword evidence="4" id="KW-0472">Membrane</keyword>
<feature type="transmembrane region" description="Helical" evidence="4">
    <location>
        <begin position="420"/>
        <end position="452"/>
    </location>
</feature>